<dbReference type="AlphaFoldDB" id="A0A9P6UR71"/>
<evidence type="ECO:0000313" key="1">
    <source>
        <dbReference type="EMBL" id="KAG0316180.1"/>
    </source>
</evidence>
<protein>
    <submittedName>
        <fullName evidence="1">Uncharacterized protein</fullName>
    </submittedName>
</protein>
<sequence>MQVNKQFKALCEPTFYRTVDLISVKGQARSDALEAVQALGRNTRHVRVFSTDFMFASIYMHSVAIGLAKAQTHKSQPFQFPPPVGRIPIFLKSMPFTPMSNLTRLHIHMDVPNEAKDRPFYWEPPESNRERTSQLSWILQWSPLIEELKITHWQVYYYTEIQALPIAINRLSKLKILKFYIAIHRRCWHHFASTMYHCTSPKLEELCIEYIDMADMMQPPSPIAGHIYADAAAERNKSRRGNAEWKIAAPRRQGPLSDLKVLAAPALLVDTKKDMASYLEQSPDLEFLSIPQLVRTVTVNDVLQLVKQHCLKLHSIAGSEIQVEQVAKVIPGLMQQLPEQRVKQLFWAGFQENPATDYKSLFRRHSTSIQRIYLNLCRDISSKTIQAIMCECTGLEEFSVLPHNHRSSTKIDLVDSVTPWVCTRLKTLVLTVAFPDLRPFMHGLDGTHKCYYERSAPFFLTWDEREQFEELEKLYRNIGSLTKLEKLTLYAKPIPPANAPADAIDGSACPEDWWIRYRYFTFPGLLSLGDAKSGRPGYLHLLKNLTNLQELMGSVSIDAKETIKTVRWDEIEFMDKHFPKLMKTEFLQFGKATVEGTSWHEPIAWLLRRRPGFKQSMYGLPAPQRSGC</sequence>
<dbReference type="SUPFAM" id="SSF52047">
    <property type="entry name" value="RNI-like"/>
    <property type="match status" value="1"/>
</dbReference>
<reference evidence="1" key="1">
    <citation type="journal article" date="2020" name="Fungal Divers.">
        <title>Resolving the Mortierellaceae phylogeny through synthesis of multi-gene phylogenetics and phylogenomics.</title>
        <authorList>
            <person name="Vandepol N."/>
            <person name="Liber J."/>
            <person name="Desiro A."/>
            <person name="Na H."/>
            <person name="Kennedy M."/>
            <person name="Barry K."/>
            <person name="Grigoriev I.V."/>
            <person name="Miller A.N."/>
            <person name="O'Donnell K."/>
            <person name="Stajich J.E."/>
            <person name="Bonito G."/>
        </authorList>
    </citation>
    <scope>NUCLEOTIDE SEQUENCE</scope>
    <source>
        <strain evidence="1">NVP60</strain>
    </source>
</reference>
<dbReference type="OrthoDB" id="2440092at2759"/>
<dbReference type="EMBL" id="JAAAIN010000323">
    <property type="protein sequence ID" value="KAG0316180.1"/>
    <property type="molecule type" value="Genomic_DNA"/>
</dbReference>
<evidence type="ECO:0000313" key="2">
    <source>
        <dbReference type="Proteomes" id="UP000823405"/>
    </source>
</evidence>
<gene>
    <name evidence="1" type="ORF">BGZ97_007281</name>
</gene>
<proteinExistence type="predicted"/>
<accession>A0A9P6UR71</accession>
<dbReference type="Gene3D" id="3.80.10.10">
    <property type="entry name" value="Ribonuclease Inhibitor"/>
    <property type="match status" value="1"/>
</dbReference>
<dbReference type="InterPro" id="IPR032675">
    <property type="entry name" value="LRR_dom_sf"/>
</dbReference>
<name>A0A9P6UR71_9FUNG</name>
<dbReference type="Proteomes" id="UP000823405">
    <property type="component" value="Unassembled WGS sequence"/>
</dbReference>
<organism evidence="1 2">
    <name type="scientific">Linnemannia gamsii</name>
    <dbReference type="NCBI Taxonomy" id="64522"/>
    <lineage>
        <taxon>Eukaryota</taxon>
        <taxon>Fungi</taxon>
        <taxon>Fungi incertae sedis</taxon>
        <taxon>Mucoromycota</taxon>
        <taxon>Mortierellomycotina</taxon>
        <taxon>Mortierellomycetes</taxon>
        <taxon>Mortierellales</taxon>
        <taxon>Mortierellaceae</taxon>
        <taxon>Linnemannia</taxon>
    </lineage>
</organism>
<keyword evidence="2" id="KW-1185">Reference proteome</keyword>
<comment type="caution">
    <text evidence="1">The sequence shown here is derived from an EMBL/GenBank/DDBJ whole genome shotgun (WGS) entry which is preliminary data.</text>
</comment>